<protein>
    <submittedName>
        <fullName evidence="2">Uncharacterized protein</fullName>
    </submittedName>
</protein>
<evidence type="ECO:0000313" key="5">
    <source>
        <dbReference type="Proteomes" id="UP001152797"/>
    </source>
</evidence>
<dbReference type="EMBL" id="CAMXCT020001447">
    <property type="protein sequence ID" value="CAL1143588.1"/>
    <property type="molecule type" value="Genomic_DNA"/>
</dbReference>
<keyword evidence="5" id="KW-1185">Reference proteome</keyword>
<reference evidence="4 5" key="2">
    <citation type="submission" date="2024-05" db="EMBL/GenBank/DDBJ databases">
        <authorList>
            <person name="Chen Y."/>
            <person name="Shah S."/>
            <person name="Dougan E. K."/>
            <person name="Thang M."/>
            <person name="Chan C."/>
        </authorList>
    </citation>
    <scope>NUCLEOTIDE SEQUENCE [LARGE SCALE GENOMIC DNA]</scope>
</reference>
<reference evidence="2" key="1">
    <citation type="submission" date="2022-10" db="EMBL/GenBank/DDBJ databases">
        <authorList>
            <person name="Chen Y."/>
            <person name="Dougan E. K."/>
            <person name="Chan C."/>
            <person name="Rhodes N."/>
            <person name="Thang M."/>
        </authorList>
    </citation>
    <scope>NUCLEOTIDE SEQUENCE</scope>
</reference>
<evidence type="ECO:0000313" key="4">
    <source>
        <dbReference type="EMBL" id="CAL4777525.1"/>
    </source>
</evidence>
<dbReference type="EMBL" id="CAMXCT010003196">
    <property type="protein sequence ID" value="CAI4002986.1"/>
    <property type="molecule type" value="Genomic_DNA"/>
</dbReference>
<name>A0A9P1FVN4_9DINO</name>
<dbReference type="EMBL" id="CAMXCT030003196">
    <property type="protein sequence ID" value="CAL4790298.1"/>
    <property type="molecule type" value="Genomic_DNA"/>
</dbReference>
<gene>
    <name evidence="2" type="ORF">C1SCF055_LOCUS17220</name>
    <name evidence="3" type="ORF">C1SCF055_LOCUS28893</name>
</gene>
<feature type="region of interest" description="Disordered" evidence="1">
    <location>
        <begin position="41"/>
        <end position="64"/>
    </location>
</feature>
<dbReference type="Proteomes" id="UP001152797">
    <property type="component" value="Unassembled WGS sequence"/>
</dbReference>
<dbReference type="EMBL" id="CAMXCT020003196">
    <property type="protein sequence ID" value="CAL1156361.1"/>
    <property type="molecule type" value="Genomic_DNA"/>
</dbReference>
<evidence type="ECO:0000256" key="1">
    <source>
        <dbReference type="SAM" id="MobiDB-lite"/>
    </source>
</evidence>
<evidence type="ECO:0000313" key="2">
    <source>
        <dbReference type="EMBL" id="CAI3990213.1"/>
    </source>
</evidence>
<feature type="compositionally biased region" description="Polar residues" evidence="1">
    <location>
        <begin position="41"/>
        <end position="54"/>
    </location>
</feature>
<organism evidence="2">
    <name type="scientific">Cladocopium goreaui</name>
    <dbReference type="NCBI Taxonomy" id="2562237"/>
    <lineage>
        <taxon>Eukaryota</taxon>
        <taxon>Sar</taxon>
        <taxon>Alveolata</taxon>
        <taxon>Dinophyceae</taxon>
        <taxon>Suessiales</taxon>
        <taxon>Symbiodiniaceae</taxon>
        <taxon>Cladocopium</taxon>
    </lineage>
</organism>
<dbReference type="AlphaFoldDB" id="A0A9P1FVN4"/>
<feature type="region of interest" description="Disordered" evidence="1">
    <location>
        <begin position="212"/>
        <end position="269"/>
    </location>
</feature>
<evidence type="ECO:0000313" key="3">
    <source>
        <dbReference type="EMBL" id="CAI4002986.1"/>
    </source>
</evidence>
<dbReference type="EMBL" id="CAMXCT030001447">
    <property type="protein sequence ID" value="CAL4777525.1"/>
    <property type="molecule type" value="Genomic_DNA"/>
</dbReference>
<dbReference type="EMBL" id="CAMXCT010001447">
    <property type="protein sequence ID" value="CAI3990213.1"/>
    <property type="molecule type" value="Genomic_DNA"/>
</dbReference>
<comment type="caution">
    <text evidence="2">The sequence shown here is derived from an EMBL/GenBank/DDBJ whole genome shotgun (WGS) entry which is preliminary data.</text>
</comment>
<proteinExistence type="predicted"/>
<sequence length="269" mass="29577">MPVIEGLGRLLLPEADASFADATQESPAKVGHVASMIESFQKSEGGQSDCSQSPCRKKTTTSGHFRDGSVRAEDILELTNRLAHVEARQHYFSEQLQLLQAAAADAAAEQRVQQHLVETSKRLEVMEVNGSDLRLRLEALEQQLCKDVVLQSSALQAMQNQLGELHQQLSRSVATELELRLTQEAETQQRWHQRLAAEVQDQVRREYRRMALELTEQSPGSRGFGRGTRASPAEFSMPKASAEFSKGAEHALPGQTPSSGRGDESSAAT</sequence>
<accession>A0A9P1FVN4</accession>